<organism evidence="2 3">
    <name type="scientific">Saguinus oedipus</name>
    <name type="common">Cotton-top tamarin</name>
    <name type="synonym">Oedipomidas oedipus</name>
    <dbReference type="NCBI Taxonomy" id="9490"/>
    <lineage>
        <taxon>Eukaryota</taxon>
        <taxon>Metazoa</taxon>
        <taxon>Chordata</taxon>
        <taxon>Craniata</taxon>
        <taxon>Vertebrata</taxon>
        <taxon>Euteleostomi</taxon>
        <taxon>Mammalia</taxon>
        <taxon>Eutheria</taxon>
        <taxon>Euarchontoglires</taxon>
        <taxon>Primates</taxon>
        <taxon>Haplorrhini</taxon>
        <taxon>Platyrrhini</taxon>
        <taxon>Cebidae</taxon>
        <taxon>Callitrichinae</taxon>
        <taxon>Saguinus</taxon>
    </lineage>
</organism>
<name>A0ABQ9W460_SAGOE</name>
<evidence type="ECO:0000313" key="3">
    <source>
        <dbReference type="Proteomes" id="UP001266305"/>
    </source>
</evidence>
<feature type="non-terminal residue" evidence="2">
    <location>
        <position position="91"/>
    </location>
</feature>
<protein>
    <submittedName>
        <fullName evidence="2">H/ACA ribonucleoprotein complex non-core subunit naf1</fullName>
    </submittedName>
</protein>
<feature type="region of interest" description="Disordered" evidence="1">
    <location>
        <begin position="71"/>
        <end position="91"/>
    </location>
</feature>
<keyword evidence="3" id="KW-1185">Reference proteome</keyword>
<keyword evidence="2" id="KW-0687">Ribonucleoprotein</keyword>
<evidence type="ECO:0000313" key="2">
    <source>
        <dbReference type="EMBL" id="KAK2116414.1"/>
    </source>
</evidence>
<sequence length="91" mass="10831">ALDFSDDEKEKEAKQRKKSQIQGRKKLRSEFNEPGEDFAEVHQNWNAHSSALEHSKGYRNREFTRGFSRSRYSRSCHGRPLPQQFYNSEHM</sequence>
<feature type="compositionally biased region" description="Basic residues" evidence="1">
    <location>
        <begin position="14"/>
        <end position="27"/>
    </location>
</feature>
<gene>
    <name evidence="2" type="primary">NAF1_1</name>
    <name evidence="2" type="ORF">P7K49_007040</name>
</gene>
<feature type="region of interest" description="Disordered" evidence="1">
    <location>
        <begin position="1"/>
        <end position="28"/>
    </location>
</feature>
<dbReference type="Proteomes" id="UP001266305">
    <property type="component" value="Unassembled WGS sequence"/>
</dbReference>
<feature type="non-terminal residue" evidence="2">
    <location>
        <position position="1"/>
    </location>
</feature>
<comment type="caution">
    <text evidence="2">The sequence shown here is derived from an EMBL/GenBank/DDBJ whole genome shotgun (WGS) entry which is preliminary data.</text>
</comment>
<dbReference type="EMBL" id="JASSZA010000003">
    <property type="protein sequence ID" value="KAK2116414.1"/>
    <property type="molecule type" value="Genomic_DNA"/>
</dbReference>
<accession>A0ABQ9W460</accession>
<proteinExistence type="predicted"/>
<dbReference type="GO" id="GO:1990904">
    <property type="term" value="C:ribonucleoprotein complex"/>
    <property type="evidence" value="ECO:0007669"/>
    <property type="project" value="UniProtKB-KW"/>
</dbReference>
<evidence type="ECO:0000256" key="1">
    <source>
        <dbReference type="SAM" id="MobiDB-lite"/>
    </source>
</evidence>
<reference evidence="2 3" key="1">
    <citation type="submission" date="2023-05" db="EMBL/GenBank/DDBJ databases">
        <title>B98-5 Cell Line De Novo Hybrid Assembly: An Optical Mapping Approach.</title>
        <authorList>
            <person name="Kananen K."/>
            <person name="Auerbach J.A."/>
            <person name="Kautto E."/>
            <person name="Blachly J.S."/>
        </authorList>
    </citation>
    <scope>NUCLEOTIDE SEQUENCE [LARGE SCALE GENOMIC DNA]</scope>
    <source>
        <strain evidence="2">B95-8</strain>
        <tissue evidence="2">Cell line</tissue>
    </source>
</reference>